<evidence type="ECO:0000313" key="3">
    <source>
        <dbReference type="Proteomes" id="UP000010467"/>
    </source>
</evidence>
<keyword evidence="3" id="KW-1185">Reference proteome</keyword>
<dbReference type="EMBL" id="CP003382">
    <property type="protein sequence ID" value="AFZ68014.1"/>
    <property type="molecule type" value="Genomic_DNA"/>
</dbReference>
<dbReference type="eggNOG" id="COG2866">
    <property type="taxonomic scope" value="Bacteria"/>
</dbReference>
<protein>
    <submittedName>
        <fullName evidence="2">Putative deacylase</fullName>
    </submittedName>
</protein>
<organism evidence="2 3">
    <name type="scientific">Deinococcus peraridilitoris (strain DSM 19664 / LMG 22246 / CIP 109416 / KR-200)</name>
    <dbReference type="NCBI Taxonomy" id="937777"/>
    <lineage>
        <taxon>Bacteria</taxon>
        <taxon>Thermotogati</taxon>
        <taxon>Deinococcota</taxon>
        <taxon>Deinococci</taxon>
        <taxon>Deinococcales</taxon>
        <taxon>Deinococcaceae</taxon>
        <taxon>Deinococcus</taxon>
    </lineage>
</organism>
<feature type="compositionally biased region" description="Polar residues" evidence="1">
    <location>
        <begin position="309"/>
        <end position="322"/>
    </location>
</feature>
<feature type="region of interest" description="Disordered" evidence="1">
    <location>
        <begin position="304"/>
        <end position="337"/>
    </location>
</feature>
<name>L0A3K1_DEIPD</name>
<accession>L0A3K1</accession>
<evidence type="ECO:0000256" key="1">
    <source>
        <dbReference type="SAM" id="MobiDB-lite"/>
    </source>
</evidence>
<dbReference type="SUPFAM" id="SSF53187">
    <property type="entry name" value="Zn-dependent exopeptidases"/>
    <property type="match status" value="1"/>
</dbReference>
<evidence type="ECO:0000313" key="2">
    <source>
        <dbReference type="EMBL" id="AFZ68014.1"/>
    </source>
</evidence>
<sequence>MGSTTTWTSTFPWEGDELLAQLRRAEFGAETPLTVTAFVSESRSVRRELELAVRGLLDARGLPPAEVRVRSAYKPAFHWIAEEVLPRALELNADSLQLSYPVLAPEPPGRFLQETYPLSGLLEQHGLRFEARADSRPAQHCRVVLLAQGQEVWQGSCALPLAPRTAPGGATVLAPTGRLQVSAQERELLDVRLLTDAERAWDWYTKAVLPEVLRRADFAPGQPAFRTLSVTFALSEADDPLGLDHERSSMLEALGEEVYFGTLEALKLRAGHELDARELQPGRIVPVVRSRPAQAGWARVTLTAFAGPSQPQQPTRRAQPSQADIGGDPAPLPSAPVSPRRLVASARALADEHRLEWTVPAYSYDGRPVPALGRTGRPIGLLVTAGQHANEASGPHAALKLIPMLAQVPDLSFVAIPLENPDGAALHLALTRRDPQFMHHAARYTSLGDDLEARVLRGEARWEARARVWAAHRQQLAVHLSLHGYPSHEWTRPFSGYAPRGFESWALPAGIVTIIRYQSGQRENAEALAALIAHALSSDEELSAHTQRALRWSGAHVLTPHYELRGSWPFLFQARDDLLAPLMVITEVPDETVYGAAFERCVRAQVLVGQACMAHLT</sequence>
<dbReference type="HOGENOM" id="CLU_033780_0_0_0"/>
<dbReference type="PATRIC" id="fig|937777.3.peg.2557"/>
<gene>
    <name evidence="2" type="ordered locus">Deipe_2549</name>
</gene>
<proteinExistence type="predicted"/>
<dbReference type="Gene3D" id="3.40.630.10">
    <property type="entry name" value="Zn peptidases"/>
    <property type="match status" value="1"/>
</dbReference>
<reference evidence="3" key="1">
    <citation type="submission" date="2012-03" db="EMBL/GenBank/DDBJ databases">
        <title>Complete sequence of chromosome of Deinococcus peraridilitoris DSM 19664.</title>
        <authorList>
            <person name="Lucas S."/>
            <person name="Copeland A."/>
            <person name="Lapidus A."/>
            <person name="Glavina del Rio T."/>
            <person name="Dalin E."/>
            <person name="Tice H."/>
            <person name="Bruce D."/>
            <person name="Goodwin L."/>
            <person name="Pitluck S."/>
            <person name="Peters L."/>
            <person name="Mikhailova N."/>
            <person name="Lu M."/>
            <person name="Kyrpides N."/>
            <person name="Mavromatis K."/>
            <person name="Ivanova N."/>
            <person name="Brettin T."/>
            <person name="Detter J.C."/>
            <person name="Han C."/>
            <person name="Larimer F."/>
            <person name="Land M."/>
            <person name="Hauser L."/>
            <person name="Markowitz V."/>
            <person name="Cheng J.-F."/>
            <person name="Hugenholtz P."/>
            <person name="Woyke T."/>
            <person name="Wu D."/>
            <person name="Pukall R."/>
            <person name="Steenblock K."/>
            <person name="Brambilla E."/>
            <person name="Klenk H.-P."/>
            <person name="Eisen J.A."/>
        </authorList>
    </citation>
    <scope>NUCLEOTIDE SEQUENCE [LARGE SCALE GENOMIC DNA]</scope>
    <source>
        <strain evidence="3">DSM 19664 / LMG 22246 / CIP 109416 / KR-200</strain>
    </source>
</reference>
<dbReference type="KEGG" id="dpd:Deipe_2549"/>
<dbReference type="Proteomes" id="UP000010467">
    <property type="component" value="Chromosome"/>
</dbReference>
<dbReference type="AlphaFoldDB" id="L0A3K1"/>